<protein>
    <submittedName>
        <fullName evidence="3">Uncharacterized protein</fullName>
    </submittedName>
</protein>
<dbReference type="AlphaFoldDB" id="A0A0D2WJ64"/>
<proteinExistence type="predicted"/>
<feature type="transmembrane region" description="Helical" evidence="2">
    <location>
        <begin position="171"/>
        <end position="196"/>
    </location>
</feature>
<reference evidence="4" key="2">
    <citation type="submission" date="2011-02" db="EMBL/GenBank/DDBJ databases">
        <title>The Genome Sequence of Capsaspora owczarzaki ATCC 30864.</title>
        <authorList>
            <person name="Russ C."/>
            <person name="Cuomo C."/>
            <person name="Burger G."/>
            <person name="Gray M.W."/>
            <person name="Holland P.W.H."/>
            <person name="King N."/>
            <person name="Lang F.B.F."/>
            <person name="Roger A.J."/>
            <person name="Ruiz-Trillo I."/>
            <person name="Young S.K."/>
            <person name="Zeng Q."/>
            <person name="Gargeya S."/>
            <person name="Alvarado L."/>
            <person name="Berlin A."/>
            <person name="Chapman S.B."/>
            <person name="Chen Z."/>
            <person name="Freedman E."/>
            <person name="Gellesch M."/>
            <person name="Goldberg J."/>
            <person name="Griggs A."/>
            <person name="Gujja S."/>
            <person name="Heilman E."/>
            <person name="Heiman D."/>
            <person name="Howarth C."/>
            <person name="Mehta T."/>
            <person name="Neiman D."/>
            <person name="Pearson M."/>
            <person name="Roberts A."/>
            <person name="Saif S."/>
            <person name="Shea T."/>
            <person name="Shenoy N."/>
            <person name="Sisk P."/>
            <person name="Stolte C."/>
            <person name="Sykes S."/>
            <person name="White J."/>
            <person name="Yandava C."/>
            <person name="Haas B."/>
            <person name="Nusbaum C."/>
            <person name="Birren B."/>
        </authorList>
    </citation>
    <scope>NUCLEOTIDE SEQUENCE</scope>
    <source>
        <strain evidence="4">ATCC 30864</strain>
    </source>
</reference>
<accession>A0A0D2WJ64</accession>
<feature type="transmembrane region" description="Helical" evidence="2">
    <location>
        <begin position="260"/>
        <end position="282"/>
    </location>
</feature>
<keyword evidence="2" id="KW-1133">Transmembrane helix</keyword>
<dbReference type="EMBL" id="KE346360">
    <property type="protein sequence ID" value="KJE89304.1"/>
    <property type="molecule type" value="Genomic_DNA"/>
</dbReference>
<feature type="transmembrane region" description="Helical" evidence="2">
    <location>
        <begin position="34"/>
        <end position="54"/>
    </location>
</feature>
<sequence length="454" mass="50540">MAAVIVCPEPYISPNCTETFGEHLGAAPIVTHSIYGALVAVLCTLAVYNLYMVVRYKNGWSLDIQNIVLYFVVYGAFGMLLRAFDPMSWYGIVPYWVNSYAYATSTACCFAMFFSMVWSWMGFVSKTTFRPWYRKFLNRVYIGSLIVIFFVSYLALILKFTHVLLTWEGDVVVFIMLITLNVVWSSAGAYHGTLIWRTLRASYKRFGYSSTSGQDDSSHPPVTGSSVPGELTTRASTTAANADKVKQKMMRKRAHALRRIAILNFLSIGVGLIAIGVIAYGIGSRISAKRDIDTNPMDPPTIGTLIQNYQFDIIHFVVMFPAIFFFRYARPQRTTEDVDIDMSSTSHGRNTKHEVTTHIDDEIELEEQVDSAGVSPALPRAQIPAVARIKEEEATPSTSSTDRMSVHSTTVEIMNSSASRLPDAEADVEHFQQLSLADGANVVVTVDSQSSQHE</sequence>
<evidence type="ECO:0000256" key="2">
    <source>
        <dbReference type="SAM" id="Phobius"/>
    </source>
</evidence>
<keyword evidence="4" id="KW-1185">Reference proteome</keyword>
<evidence type="ECO:0000313" key="4">
    <source>
        <dbReference type="Proteomes" id="UP000008743"/>
    </source>
</evidence>
<evidence type="ECO:0000256" key="1">
    <source>
        <dbReference type="SAM" id="MobiDB-lite"/>
    </source>
</evidence>
<dbReference type="Proteomes" id="UP000008743">
    <property type="component" value="Unassembled WGS sequence"/>
</dbReference>
<dbReference type="InParanoid" id="A0A0D2WJ64"/>
<dbReference type="EMBL" id="KE346360">
    <property type="protein sequence ID" value="KJE89303.1"/>
    <property type="molecule type" value="Genomic_DNA"/>
</dbReference>
<feature type="transmembrane region" description="Helical" evidence="2">
    <location>
        <begin position="66"/>
        <end position="84"/>
    </location>
</feature>
<dbReference type="RefSeq" id="XP_004365673.1">
    <property type="nucleotide sequence ID" value="XM_004365616.2"/>
</dbReference>
<feature type="transmembrane region" description="Helical" evidence="2">
    <location>
        <begin position="99"/>
        <end position="120"/>
    </location>
</feature>
<feature type="transmembrane region" description="Helical" evidence="2">
    <location>
        <begin position="140"/>
        <end position="165"/>
    </location>
</feature>
<feature type="transmembrane region" description="Helical" evidence="2">
    <location>
        <begin position="302"/>
        <end position="326"/>
    </location>
</feature>
<keyword evidence="2" id="KW-0472">Membrane</keyword>
<gene>
    <name evidence="3" type="ORF">CAOG_000802</name>
</gene>
<reference evidence="3" key="1">
    <citation type="submission" date="2011-02" db="EMBL/GenBank/DDBJ databases">
        <title>The Genome Sequence of Capsaspora owczarzaki ATCC 30864.</title>
        <authorList>
            <consortium name="The Broad Institute Genome Sequencing Platform"/>
            <person name="Russ C."/>
            <person name="Cuomo C."/>
            <person name="Burger G."/>
            <person name="Gray M.W."/>
            <person name="Holland P.W.H."/>
            <person name="King N."/>
            <person name="Lang F.B.F."/>
            <person name="Roger A.J."/>
            <person name="Ruiz-Trillo I."/>
            <person name="Young S.K."/>
            <person name="Zeng Q."/>
            <person name="Gargeya S."/>
            <person name="Alvarado L."/>
            <person name="Berlin A."/>
            <person name="Chapman S.B."/>
            <person name="Chen Z."/>
            <person name="Freedman E."/>
            <person name="Gellesch M."/>
            <person name="Goldberg J."/>
            <person name="Griggs A."/>
            <person name="Gujja S."/>
            <person name="Heilman E."/>
            <person name="Heiman D."/>
            <person name="Howarth C."/>
            <person name="Mehta T."/>
            <person name="Neiman D."/>
            <person name="Pearson M."/>
            <person name="Roberts A."/>
            <person name="Saif S."/>
            <person name="Shea T."/>
            <person name="Shenoy N."/>
            <person name="Sisk P."/>
            <person name="Stolte C."/>
            <person name="Sykes S."/>
            <person name="White J."/>
            <person name="Yandava C."/>
            <person name="Haas B."/>
            <person name="Nusbaum C."/>
            <person name="Birren B."/>
        </authorList>
    </citation>
    <scope>NUCLEOTIDE SEQUENCE</scope>
    <source>
        <strain evidence="3">ATCC 30864</strain>
    </source>
</reference>
<feature type="region of interest" description="Disordered" evidence="1">
    <location>
        <begin position="210"/>
        <end position="230"/>
    </location>
</feature>
<name>A0A0D2WJ64_CAPO3</name>
<evidence type="ECO:0000313" key="3">
    <source>
        <dbReference type="EMBL" id="KJE89303.1"/>
    </source>
</evidence>
<organism evidence="3 4">
    <name type="scientific">Capsaspora owczarzaki (strain ATCC 30864)</name>
    <dbReference type="NCBI Taxonomy" id="595528"/>
    <lineage>
        <taxon>Eukaryota</taxon>
        <taxon>Filasterea</taxon>
        <taxon>Capsaspora</taxon>
    </lineage>
</organism>
<keyword evidence="2" id="KW-0812">Transmembrane</keyword>